<dbReference type="RefSeq" id="WP_183594154.1">
    <property type="nucleotide sequence ID" value="NZ_JACHWR010000003.1"/>
</dbReference>
<evidence type="ECO:0000256" key="5">
    <source>
        <dbReference type="ARBA" id="ARBA00023163"/>
    </source>
</evidence>
<dbReference type="Proteomes" id="UP000589626">
    <property type="component" value="Unassembled WGS sequence"/>
</dbReference>
<dbReference type="SUPFAM" id="SSF88659">
    <property type="entry name" value="Sigma3 and sigma4 domains of RNA polymerase sigma factors"/>
    <property type="match status" value="1"/>
</dbReference>
<dbReference type="AlphaFoldDB" id="A0A7W4Z410"/>
<dbReference type="SUPFAM" id="SSF88946">
    <property type="entry name" value="Sigma2 domain of RNA polymerase sigma factors"/>
    <property type="match status" value="1"/>
</dbReference>
<dbReference type="GO" id="GO:0006352">
    <property type="term" value="P:DNA-templated transcription initiation"/>
    <property type="evidence" value="ECO:0007669"/>
    <property type="project" value="InterPro"/>
</dbReference>
<dbReference type="GO" id="GO:0016987">
    <property type="term" value="F:sigma factor activity"/>
    <property type="evidence" value="ECO:0007669"/>
    <property type="project" value="UniProtKB-KW"/>
</dbReference>
<dbReference type="InterPro" id="IPR039425">
    <property type="entry name" value="RNA_pol_sigma-70-like"/>
</dbReference>
<evidence type="ECO:0000313" key="8">
    <source>
        <dbReference type="Proteomes" id="UP000589626"/>
    </source>
</evidence>
<evidence type="ECO:0000313" key="7">
    <source>
        <dbReference type="EMBL" id="MBB3044270.1"/>
    </source>
</evidence>
<evidence type="ECO:0000256" key="2">
    <source>
        <dbReference type="ARBA" id="ARBA00023015"/>
    </source>
</evidence>
<dbReference type="PANTHER" id="PTHR43133">
    <property type="entry name" value="RNA POLYMERASE ECF-TYPE SIGMA FACTO"/>
    <property type="match status" value="1"/>
</dbReference>
<dbReference type="EMBL" id="JACHWR010000003">
    <property type="protein sequence ID" value="MBB3044270.1"/>
    <property type="molecule type" value="Genomic_DNA"/>
</dbReference>
<protein>
    <submittedName>
        <fullName evidence="7">RNA polymerase sigma factor (Sigma-70 family)</fullName>
    </submittedName>
</protein>
<accession>A0A7W4Z410</accession>
<dbReference type="InterPro" id="IPR013324">
    <property type="entry name" value="RNA_pol_sigma_r3/r4-like"/>
</dbReference>
<keyword evidence="8" id="KW-1185">Reference proteome</keyword>
<evidence type="ECO:0000259" key="6">
    <source>
        <dbReference type="Pfam" id="PF08281"/>
    </source>
</evidence>
<dbReference type="PANTHER" id="PTHR43133:SF50">
    <property type="entry name" value="ECF RNA POLYMERASE SIGMA FACTOR SIGM"/>
    <property type="match status" value="1"/>
</dbReference>
<dbReference type="InterPro" id="IPR013249">
    <property type="entry name" value="RNA_pol_sigma70_r4_t2"/>
</dbReference>
<evidence type="ECO:0000256" key="1">
    <source>
        <dbReference type="ARBA" id="ARBA00010641"/>
    </source>
</evidence>
<dbReference type="InterPro" id="IPR036388">
    <property type="entry name" value="WH-like_DNA-bd_sf"/>
</dbReference>
<gene>
    <name evidence="7" type="ORF">FHU40_004107</name>
</gene>
<dbReference type="Pfam" id="PF08281">
    <property type="entry name" value="Sigma70_r4_2"/>
    <property type="match status" value="1"/>
</dbReference>
<proteinExistence type="inferred from homology"/>
<feature type="domain" description="RNA polymerase sigma factor 70 region 4 type 2" evidence="6">
    <location>
        <begin position="108"/>
        <end position="158"/>
    </location>
</feature>
<evidence type="ECO:0000256" key="4">
    <source>
        <dbReference type="ARBA" id="ARBA00023125"/>
    </source>
</evidence>
<keyword evidence="3" id="KW-0731">Sigma factor</keyword>
<comment type="caution">
    <text evidence="7">The sequence shown here is derived from an EMBL/GenBank/DDBJ whole genome shotgun (WGS) entry which is preliminary data.</text>
</comment>
<sequence length="170" mass="18757">MAGDDADFAAYLAARWPSVVRTLILLGGPPAQAEDVARDALARCYGSWEHVRREDDVDAYVYRTVLERWRHGRRHRALVPPTVPTTEAATVPATEAEGEETGPVRLRRALEAELDRLAEEPREAVVLRFVAGLDDVQVAGALDVPLDAARQRLTQALAEVDLDALRELDP</sequence>
<keyword evidence="5" id="KW-0804">Transcription</keyword>
<dbReference type="GO" id="GO:0003677">
    <property type="term" value="F:DNA binding"/>
    <property type="evidence" value="ECO:0007669"/>
    <property type="project" value="UniProtKB-KW"/>
</dbReference>
<comment type="similarity">
    <text evidence="1">Belongs to the sigma-70 factor family. ECF subfamily.</text>
</comment>
<name>A0A7W4Z410_9ACTN</name>
<evidence type="ECO:0000256" key="3">
    <source>
        <dbReference type="ARBA" id="ARBA00023082"/>
    </source>
</evidence>
<reference evidence="7 8" key="1">
    <citation type="submission" date="2020-08" db="EMBL/GenBank/DDBJ databases">
        <title>Sequencing the genomes of 1000 actinobacteria strains.</title>
        <authorList>
            <person name="Klenk H.-P."/>
        </authorList>
    </citation>
    <scope>NUCLEOTIDE SEQUENCE [LARGE SCALE GENOMIC DNA]</scope>
    <source>
        <strain evidence="7 8">DSM 105498</strain>
    </source>
</reference>
<organism evidence="7 8">
    <name type="scientific">Nocardioides soli</name>
    <dbReference type="NCBI Taxonomy" id="1036020"/>
    <lineage>
        <taxon>Bacteria</taxon>
        <taxon>Bacillati</taxon>
        <taxon>Actinomycetota</taxon>
        <taxon>Actinomycetes</taxon>
        <taxon>Propionibacteriales</taxon>
        <taxon>Nocardioidaceae</taxon>
        <taxon>Nocardioides</taxon>
    </lineage>
</organism>
<keyword evidence="2" id="KW-0805">Transcription regulation</keyword>
<keyword evidence="4" id="KW-0238">DNA-binding</keyword>
<dbReference type="Gene3D" id="1.10.1740.10">
    <property type="match status" value="1"/>
</dbReference>
<dbReference type="InterPro" id="IPR013325">
    <property type="entry name" value="RNA_pol_sigma_r2"/>
</dbReference>
<dbReference type="Gene3D" id="1.10.10.10">
    <property type="entry name" value="Winged helix-like DNA-binding domain superfamily/Winged helix DNA-binding domain"/>
    <property type="match status" value="1"/>
</dbReference>